<gene>
    <name evidence="2" type="ORF">SKAU_G00057210</name>
</gene>
<evidence type="ECO:0000256" key="1">
    <source>
        <dbReference type="SAM" id="MobiDB-lite"/>
    </source>
</evidence>
<accession>A0A9Q1G518</accession>
<comment type="caution">
    <text evidence="2">The sequence shown here is derived from an EMBL/GenBank/DDBJ whole genome shotgun (WGS) entry which is preliminary data.</text>
</comment>
<evidence type="ECO:0000313" key="2">
    <source>
        <dbReference type="EMBL" id="KAJ8375141.1"/>
    </source>
</evidence>
<dbReference type="Proteomes" id="UP001152622">
    <property type="component" value="Chromosome 2"/>
</dbReference>
<feature type="compositionally biased region" description="Low complexity" evidence="1">
    <location>
        <begin position="68"/>
        <end position="77"/>
    </location>
</feature>
<reference evidence="2" key="1">
    <citation type="journal article" date="2023" name="Science">
        <title>Genome structures resolve the early diversification of teleost fishes.</title>
        <authorList>
            <person name="Parey E."/>
            <person name="Louis A."/>
            <person name="Montfort J."/>
            <person name="Bouchez O."/>
            <person name="Roques C."/>
            <person name="Iampietro C."/>
            <person name="Lluch J."/>
            <person name="Castinel A."/>
            <person name="Donnadieu C."/>
            <person name="Desvignes T."/>
            <person name="Floi Bucao C."/>
            <person name="Jouanno E."/>
            <person name="Wen M."/>
            <person name="Mejri S."/>
            <person name="Dirks R."/>
            <person name="Jansen H."/>
            <person name="Henkel C."/>
            <person name="Chen W.J."/>
            <person name="Zahm M."/>
            <person name="Cabau C."/>
            <person name="Klopp C."/>
            <person name="Thompson A.W."/>
            <person name="Robinson-Rechavi M."/>
            <person name="Braasch I."/>
            <person name="Lecointre G."/>
            <person name="Bobe J."/>
            <person name="Postlethwait J.H."/>
            <person name="Berthelot C."/>
            <person name="Roest Crollius H."/>
            <person name="Guiguen Y."/>
        </authorList>
    </citation>
    <scope>NUCLEOTIDE SEQUENCE</scope>
    <source>
        <strain evidence="2">WJC10195</strain>
    </source>
</reference>
<evidence type="ECO:0000313" key="3">
    <source>
        <dbReference type="Proteomes" id="UP001152622"/>
    </source>
</evidence>
<organism evidence="2 3">
    <name type="scientific">Synaphobranchus kaupii</name>
    <name type="common">Kaup's arrowtooth eel</name>
    <dbReference type="NCBI Taxonomy" id="118154"/>
    <lineage>
        <taxon>Eukaryota</taxon>
        <taxon>Metazoa</taxon>
        <taxon>Chordata</taxon>
        <taxon>Craniata</taxon>
        <taxon>Vertebrata</taxon>
        <taxon>Euteleostomi</taxon>
        <taxon>Actinopterygii</taxon>
        <taxon>Neopterygii</taxon>
        <taxon>Teleostei</taxon>
        <taxon>Anguilliformes</taxon>
        <taxon>Synaphobranchidae</taxon>
        <taxon>Synaphobranchus</taxon>
    </lineage>
</organism>
<proteinExistence type="predicted"/>
<keyword evidence="3" id="KW-1185">Reference proteome</keyword>
<feature type="region of interest" description="Disordered" evidence="1">
    <location>
        <begin position="54"/>
        <end position="101"/>
    </location>
</feature>
<sequence length="101" mass="10478">MSVISTLAESSCLELTTAREAGLRHLQLDLSTERWGCGLWRVLQLDLWTGRAAASGGASDWTSGQRQGCGTSSWTSQQGGGVAASGMSSNWTSGQGGEAAE</sequence>
<dbReference type="AlphaFoldDB" id="A0A9Q1G518"/>
<dbReference type="EMBL" id="JAINUF010000002">
    <property type="protein sequence ID" value="KAJ8375141.1"/>
    <property type="molecule type" value="Genomic_DNA"/>
</dbReference>
<name>A0A9Q1G518_SYNKA</name>
<protein>
    <submittedName>
        <fullName evidence="2">Uncharacterized protein</fullName>
    </submittedName>
</protein>